<feature type="repeat" description="PPR" evidence="2">
    <location>
        <begin position="39"/>
        <end position="73"/>
    </location>
</feature>
<feature type="repeat" description="PPR" evidence="2">
    <location>
        <begin position="273"/>
        <end position="307"/>
    </location>
</feature>
<dbReference type="Gene3D" id="1.25.40.10">
    <property type="entry name" value="Tetratricopeptide repeat domain"/>
    <property type="match status" value="6"/>
</dbReference>
<dbReference type="PANTHER" id="PTHR47926">
    <property type="entry name" value="PENTATRICOPEPTIDE REPEAT-CONTAINING PROTEIN"/>
    <property type="match status" value="1"/>
</dbReference>
<dbReference type="FunFam" id="1.25.40.10:FF:000694">
    <property type="entry name" value="Pentatricopeptide repeat-containing protein At3g50420"/>
    <property type="match status" value="1"/>
</dbReference>
<dbReference type="Pfam" id="PF20431">
    <property type="entry name" value="E_motif"/>
    <property type="match status" value="1"/>
</dbReference>
<reference evidence="3" key="1">
    <citation type="submission" date="2022-02" db="EMBL/GenBank/DDBJ databases">
        <authorList>
            <person name="Henning P.M."/>
            <person name="McCubbin A.G."/>
            <person name="Shore J.S."/>
        </authorList>
    </citation>
    <scope>NUCLEOTIDE SEQUENCE</scope>
    <source>
        <strain evidence="3">F60SS</strain>
        <tissue evidence="3">Leaves</tissue>
    </source>
</reference>
<feature type="repeat" description="PPR" evidence="2">
    <location>
        <begin position="375"/>
        <end position="409"/>
    </location>
</feature>
<feature type="repeat" description="PPR" evidence="2">
    <location>
        <begin position="511"/>
        <end position="545"/>
    </location>
</feature>
<dbReference type="InterPro" id="IPR002885">
    <property type="entry name" value="PPR_rpt"/>
</dbReference>
<dbReference type="Proteomes" id="UP001141552">
    <property type="component" value="Unassembled WGS sequence"/>
</dbReference>
<organism evidence="3 4">
    <name type="scientific">Turnera subulata</name>
    <dbReference type="NCBI Taxonomy" id="218843"/>
    <lineage>
        <taxon>Eukaryota</taxon>
        <taxon>Viridiplantae</taxon>
        <taxon>Streptophyta</taxon>
        <taxon>Embryophyta</taxon>
        <taxon>Tracheophyta</taxon>
        <taxon>Spermatophyta</taxon>
        <taxon>Magnoliopsida</taxon>
        <taxon>eudicotyledons</taxon>
        <taxon>Gunneridae</taxon>
        <taxon>Pentapetalae</taxon>
        <taxon>rosids</taxon>
        <taxon>fabids</taxon>
        <taxon>Malpighiales</taxon>
        <taxon>Passifloraceae</taxon>
        <taxon>Turnera</taxon>
    </lineage>
</organism>
<dbReference type="GO" id="GO:0099402">
    <property type="term" value="P:plant organ development"/>
    <property type="evidence" value="ECO:0007669"/>
    <property type="project" value="UniProtKB-ARBA"/>
</dbReference>
<dbReference type="InterPro" id="IPR046848">
    <property type="entry name" value="E_motif"/>
</dbReference>
<gene>
    <name evidence="3" type="ORF">Tsubulata_009890</name>
</gene>
<sequence>MPPLADLIQKCTAVTTLRKARQLHALILTLTASASYARSPFLNNNLLSMYARSGSILDARKLFDRMPERNVVSYNVLISAHSRDADSRFLGFELLSQMGNEDLKPNGLTLTSLLQACSSLEDWLLGSLVHGKVVKFGFSSEVCVQTSLLGMYSCCQDLESARKVFSCTVVKDAVSWDSMILGFLRNGEIGAGMCLFGEMVRTGTLPTQFTFSMVLNACAKSGDYGCGRVIHAQSIVSNVLVDSPLQNALLDMYCSCGDTKTGYKVFCRTATPNLVSWNSMISGCAENGEGDKAVILFVKLLGSSFPKPDDYTFAAVIFATGESASRDHGKPLHAQVMKAGLESSVFVGTTLLSMYFRNGDTESSHKVFSLVREKDVVLWTEMIMGHTRLGDGQTAIELFCKMRHGGYRTDSFVVGGALSACADLATLKQGEMIHSLSVKTGCNSKVSVSGSLIDMYAKNGDLQAARSIFCQVVLPDLKCWNSILGGYSHHGLAEEAMMLFGKILVLGLKPDLITFLSLLSACNHRGLVEKGKFFWNCMKKSGIIPGPKHYSCMVSLLSRAGLLEESEELIMDSTFSEQQLELWRTLLSSCVNKKNVKVGVHAAEQVFRLEPKDRATHILLSNLYAAAGKWDRVAEMRRKIRGLMLEKDPGLSWIEDKNDILVFSSGDQLNPMIDEARAEVLRLKENMMKFEKLYLV</sequence>
<dbReference type="FunFam" id="1.25.40.10:FF:000158">
    <property type="entry name" value="pentatricopeptide repeat-containing protein At2g33680"/>
    <property type="match status" value="1"/>
</dbReference>
<protein>
    <recommendedName>
        <fullName evidence="5">Pentatricopeptide repeat-containing protein</fullName>
    </recommendedName>
</protein>
<dbReference type="Pfam" id="PF13041">
    <property type="entry name" value="PPR_2"/>
    <property type="match status" value="2"/>
</dbReference>
<evidence type="ECO:0000256" key="2">
    <source>
        <dbReference type="PROSITE-ProRule" id="PRU00708"/>
    </source>
</evidence>
<dbReference type="FunFam" id="1.25.40.10:FF:000285">
    <property type="entry name" value="Pentatricopeptide repeat-containing protein, chloroplastic"/>
    <property type="match status" value="1"/>
</dbReference>
<feature type="repeat" description="PPR" evidence="2">
    <location>
        <begin position="476"/>
        <end position="510"/>
    </location>
</feature>
<feature type="repeat" description="PPR" evidence="2">
    <location>
        <begin position="172"/>
        <end position="206"/>
    </location>
</feature>
<evidence type="ECO:0008006" key="5">
    <source>
        <dbReference type="Google" id="ProtNLM"/>
    </source>
</evidence>
<accession>A0A9Q0G7I1</accession>
<evidence type="ECO:0000313" key="3">
    <source>
        <dbReference type="EMBL" id="KAJ4843276.1"/>
    </source>
</evidence>
<dbReference type="GO" id="GO:0003723">
    <property type="term" value="F:RNA binding"/>
    <property type="evidence" value="ECO:0007669"/>
    <property type="project" value="InterPro"/>
</dbReference>
<dbReference type="InterPro" id="IPR046960">
    <property type="entry name" value="PPR_At4g14850-like_plant"/>
</dbReference>
<comment type="caution">
    <text evidence="3">The sequence shown here is derived from an EMBL/GenBank/DDBJ whole genome shotgun (WGS) entry which is preliminary data.</text>
</comment>
<dbReference type="GO" id="GO:0009451">
    <property type="term" value="P:RNA modification"/>
    <property type="evidence" value="ECO:0007669"/>
    <property type="project" value="InterPro"/>
</dbReference>
<reference evidence="3" key="2">
    <citation type="journal article" date="2023" name="Plants (Basel)">
        <title>Annotation of the Turnera subulata (Passifloraceae) Draft Genome Reveals the S-Locus Evolved after the Divergence of Turneroideae from Passifloroideae in a Stepwise Manner.</title>
        <authorList>
            <person name="Henning P.M."/>
            <person name="Roalson E.H."/>
            <person name="Mir W."/>
            <person name="McCubbin A.G."/>
            <person name="Shore J.S."/>
        </authorList>
    </citation>
    <scope>NUCLEOTIDE SEQUENCE</scope>
    <source>
        <strain evidence="3">F60SS</strain>
    </source>
</reference>
<evidence type="ECO:0000256" key="1">
    <source>
        <dbReference type="ARBA" id="ARBA00022737"/>
    </source>
</evidence>
<evidence type="ECO:0000313" key="4">
    <source>
        <dbReference type="Proteomes" id="UP001141552"/>
    </source>
</evidence>
<dbReference type="InterPro" id="IPR011990">
    <property type="entry name" value="TPR-like_helical_dom_sf"/>
</dbReference>
<dbReference type="EMBL" id="JAKUCV010002279">
    <property type="protein sequence ID" value="KAJ4843276.1"/>
    <property type="molecule type" value="Genomic_DNA"/>
</dbReference>
<dbReference type="PANTHER" id="PTHR47926:SF356">
    <property type="entry name" value="(WILD MALAYSIAN BANANA) HYPOTHETICAL PROTEIN"/>
    <property type="match status" value="1"/>
</dbReference>
<dbReference type="AlphaFoldDB" id="A0A9Q0G7I1"/>
<dbReference type="Pfam" id="PF01535">
    <property type="entry name" value="PPR"/>
    <property type="match status" value="6"/>
</dbReference>
<keyword evidence="4" id="KW-1185">Reference proteome</keyword>
<dbReference type="FunFam" id="1.25.40.10:FF:000343">
    <property type="entry name" value="Pentatricopeptide repeat-containing protein At3g58590"/>
    <property type="match status" value="1"/>
</dbReference>
<dbReference type="PROSITE" id="PS51375">
    <property type="entry name" value="PPR"/>
    <property type="match status" value="6"/>
</dbReference>
<dbReference type="OrthoDB" id="728902at2759"/>
<keyword evidence="1" id="KW-0677">Repeat</keyword>
<dbReference type="NCBIfam" id="TIGR00756">
    <property type="entry name" value="PPR"/>
    <property type="match status" value="4"/>
</dbReference>
<proteinExistence type="predicted"/>
<name>A0A9Q0G7I1_9ROSI</name>